<dbReference type="SMART" id="SM00503">
    <property type="entry name" value="SynN"/>
    <property type="match status" value="1"/>
</dbReference>
<feature type="domain" description="Syntaxin N-terminal" evidence="2">
    <location>
        <begin position="321"/>
        <end position="431"/>
    </location>
</feature>
<dbReference type="GeneID" id="103561398"/>
<dbReference type="Pfam" id="PF13873">
    <property type="entry name" value="Myb_DNA-bind_5"/>
    <property type="match status" value="2"/>
</dbReference>
<dbReference type="InterPro" id="IPR010989">
    <property type="entry name" value="SNARE"/>
</dbReference>
<feature type="compositionally biased region" description="Pro residues" evidence="1">
    <location>
        <begin position="770"/>
        <end position="779"/>
    </location>
</feature>
<organism evidence="3 4">
    <name type="scientific">Equus przewalskii</name>
    <name type="common">Przewalski's horse</name>
    <name type="synonym">Equus caballus przewalskii</name>
    <dbReference type="NCBI Taxonomy" id="9798"/>
    <lineage>
        <taxon>Eukaryota</taxon>
        <taxon>Metazoa</taxon>
        <taxon>Chordata</taxon>
        <taxon>Craniata</taxon>
        <taxon>Vertebrata</taxon>
        <taxon>Euteleostomi</taxon>
        <taxon>Mammalia</taxon>
        <taxon>Eutheria</taxon>
        <taxon>Laurasiatheria</taxon>
        <taxon>Perissodactyla</taxon>
        <taxon>Equidae</taxon>
        <taxon>Equus</taxon>
    </lineage>
</organism>
<dbReference type="SUPFAM" id="SSF47661">
    <property type="entry name" value="t-snare proteins"/>
    <property type="match status" value="1"/>
</dbReference>
<evidence type="ECO:0000313" key="3">
    <source>
        <dbReference type="Proteomes" id="UP001652662"/>
    </source>
</evidence>
<dbReference type="RefSeq" id="XP_070487229.1">
    <property type="nucleotide sequence ID" value="XM_070631128.1"/>
</dbReference>
<feature type="region of interest" description="Disordered" evidence="1">
    <location>
        <begin position="117"/>
        <end position="199"/>
    </location>
</feature>
<feature type="compositionally biased region" description="Low complexity" evidence="1">
    <location>
        <begin position="158"/>
        <end position="174"/>
    </location>
</feature>
<dbReference type="Pfam" id="PF14523">
    <property type="entry name" value="Syntaxin_2"/>
    <property type="match status" value="1"/>
</dbReference>
<dbReference type="InterPro" id="IPR028002">
    <property type="entry name" value="Myb_DNA-bind_5"/>
</dbReference>
<feature type="region of interest" description="Disordered" evidence="1">
    <location>
        <begin position="355"/>
        <end position="380"/>
    </location>
</feature>
<evidence type="ECO:0000313" key="4">
    <source>
        <dbReference type="RefSeq" id="XP_070487229.1"/>
    </source>
</evidence>
<dbReference type="PANTHER" id="PTHR23098">
    <property type="entry name" value="AGAP001331-PA-RELATED"/>
    <property type="match status" value="1"/>
</dbReference>
<feature type="compositionally biased region" description="Polar residues" evidence="1">
    <location>
        <begin position="371"/>
        <end position="380"/>
    </location>
</feature>
<keyword evidence="3" id="KW-1185">Reference proteome</keyword>
<feature type="compositionally biased region" description="Pro residues" evidence="1">
    <location>
        <begin position="746"/>
        <end position="755"/>
    </location>
</feature>
<dbReference type="Gene3D" id="1.20.5.110">
    <property type="match status" value="1"/>
</dbReference>
<proteinExistence type="predicted"/>
<accession>A0ABM4QCQ4</accession>
<dbReference type="Proteomes" id="UP001652662">
    <property type="component" value="Chromosome 8"/>
</dbReference>
<dbReference type="Gene3D" id="1.20.58.70">
    <property type="match status" value="1"/>
</dbReference>
<reference evidence="4" key="1">
    <citation type="submission" date="2025-08" db="UniProtKB">
        <authorList>
            <consortium name="RefSeq"/>
        </authorList>
    </citation>
    <scope>IDENTIFICATION</scope>
    <source>
        <tissue evidence="4">Blood</tissue>
    </source>
</reference>
<gene>
    <name evidence="4" type="primary">TSNARE1</name>
</gene>
<feature type="region of interest" description="Disordered" evidence="1">
    <location>
        <begin position="734"/>
        <end position="790"/>
    </location>
</feature>
<dbReference type="PANTHER" id="PTHR23098:SF22">
    <property type="entry name" value="MYB-LIKE DOMAIN-CONTAINING PROTEIN"/>
    <property type="match status" value="1"/>
</dbReference>
<evidence type="ECO:0000259" key="2">
    <source>
        <dbReference type="SMART" id="SM00503"/>
    </source>
</evidence>
<dbReference type="InterPro" id="IPR006011">
    <property type="entry name" value="Syntaxin_N"/>
</dbReference>
<evidence type="ECO:0000256" key="1">
    <source>
        <dbReference type="SAM" id="MobiDB-lite"/>
    </source>
</evidence>
<sequence length="818" mass="88478">MTCVCVCLPHTAERPREWGPPSWSPLDLECPAWHVELARPPADCVSEQTGHACRRRGHALWEGGSPALREKMSYGSIAGSGGLGSHGPFGGPSRQGYQPLECAKCWTEYGIHHFPCPSPESNPQDPCVGKDGEGDLGPVGTPGGPRARKRGPGVATDGSGTLEPTSPTSTPSAGPRKDSAAGAHGRMAGPSATRAKKRKPNFCPQETEVLVSKVSKHHQLLFGTGLLKAEPTRRYRVWSRILQAVNALGYCRRDVVDLKHKWRDLRAVVRRKLGDLRRAAHGPGSGKPQALALTPVEQVVARTFSCQALSCGGFGLEPPRATQVDSGDLQELFQETSANVFRINSTVTSLEQSLRSLGTPSDTQELRDSLHSAQQETNSTVAASTSAVKQMTELLRGCSRERLQLDRLRTQLSDAIQRYGVVQKKIAEKSRALLPTAQRGGKQQSPRAPFAELADDEKIFNGGDSVWQGQEQTLLPEITEEDLEAIRLREEAILQIESDLLDVNQIIKDLATVVSEQGDAVGSSSSKATCRQSSSPKLAMAALLPGPGCVPLRPGPHSRTKTRKPNFSPQETEVLVQRVTRHYPLLFGALRGTPARKHRVWNKILQAVNALGYCRRDLGDLKHKWRDLRGVVRKKLAECPRAPAEGSPAPGLILTPVERMVAETFSAPAPPGESQATEPLPKSIEASLEAASSHTEAASELLAGASRHQPTRRTRPPAACGYPCGLWMGQPCPSPTPWTSEEPSLRQPPRPPHPLPRPRHPQQLRSQGPSGPPLPPLRHPSPLGGRQWLRPLSLSGGCWTSISGRAPCSPPGPSSRVH</sequence>
<protein>
    <submittedName>
        <fullName evidence="4">t-SNARE domain-containing protein 1 isoform X8</fullName>
    </submittedName>
</protein>
<name>A0ABM4QCQ4_EQUPR</name>